<reference evidence="3" key="1">
    <citation type="submission" date="2020-10" db="EMBL/GenBank/DDBJ databases">
        <authorList>
            <person name="Han B."/>
            <person name="Lu T."/>
            <person name="Zhao Q."/>
            <person name="Huang X."/>
            <person name="Zhao Y."/>
        </authorList>
    </citation>
    <scope>NUCLEOTIDE SEQUENCE</scope>
</reference>
<keyword evidence="4" id="KW-1185">Reference proteome</keyword>
<dbReference type="EMBL" id="CAJGYO010000007">
    <property type="protein sequence ID" value="CAD6246201.1"/>
    <property type="molecule type" value="Genomic_DNA"/>
</dbReference>
<protein>
    <submittedName>
        <fullName evidence="3">Uncharacterized protein</fullName>
    </submittedName>
</protein>
<accession>A0A811PRJ9</accession>
<feature type="compositionally biased region" description="Basic and acidic residues" evidence="1">
    <location>
        <begin position="36"/>
        <end position="46"/>
    </location>
</feature>
<evidence type="ECO:0000313" key="3">
    <source>
        <dbReference type="EMBL" id="CAD6246201.1"/>
    </source>
</evidence>
<feature type="compositionally biased region" description="Basic and acidic residues" evidence="1">
    <location>
        <begin position="61"/>
        <end position="73"/>
    </location>
</feature>
<organism evidence="3 4">
    <name type="scientific">Miscanthus lutarioriparius</name>
    <dbReference type="NCBI Taxonomy" id="422564"/>
    <lineage>
        <taxon>Eukaryota</taxon>
        <taxon>Viridiplantae</taxon>
        <taxon>Streptophyta</taxon>
        <taxon>Embryophyta</taxon>
        <taxon>Tracheophyta</taxon>
        <taxon>Spermatophyta</taxon>
        <taxon>Magnoliopsida</taxon>
        <taxon>Liliopsida</taxon>
        <taxon>Poales</taxon>
        <taxon>Poaceae</taxon>
        <taxon>PACMAD clade</taxon>
        <taxon>Panicoideae</taxon>
        <taxon>Andropogonodae</taxon>
        <taxon>Andropogoneae</taxon>
        <taxon>Saccharinae</taxon>
        <taxon>Miscanthus</taxon>
    </lineage>
</organism>
<feature type="signal peptide" evidence="2">
    <location>
        <begin position="1"/>
        <end position="26"/>
    </location>
</feature>
<gene>
    <name evidence="3" type="ORF">NCGR_LOCUS30471</name>
</gene>
<evidence type="ECO:0000256" key="1">
    <source>
        <dbReference type="SAM" id="MobiDB-lite"/>
    </source>
</evidence>
<evidence type="ECO:0000256" key="2">
    <source>
        <dbReference type="SAM" id="SignalP"/>
    </source>
</evidence>
<dbReference type="Proteomes" id="UP000604825">
    <property type="component" value="Unassembled WGS sequence"/>
</dbReference>
<feature type="chain" id="PRO_5032476730" evidence="2">
    <location>
        <begin position="27"/>
        <end position="192"/>
    </location>
</feature>
<dbReference type="AlphaFoldDB" id="A0A811PRJ9"/>
<name>A0A811PRJ9_9POAL</name>
<proteinExistence type="predicted"/>
<dbReference type="OrthoDB" id="696260at2759"/>
<keyword evidence="2" id="KW-0732">Signal</keyword>
<sequence>MAHNLVVTLFILAVNVAAVATPFVYATKSPASTIAKEDEATKEGDATAKAPKPPPRATKGSAKDHKEDTKGDAAAKAPEAATKGYAMVPKTDAKGVAAKGSGAPMSWPDGGPKFVQMVIKNPFLKTTPPSSDGLPIDPTPEVDCLLVIAYAFSHKRFPSKSLRTYARKSGPPKRPKKYLEVLDFATSLKFGC</sequence>
<evidence type="ECO:0000313" key="4">
    <source>
        <dbReference type="Proteomes" id="UP000604825"/>
    </source>
</evidence>
<feature type="region of interest" description="Disordered" evidence="1">
    <location>
        <begin position="36"/>
        <end position="78"/>
    </location>
</feature>
<comment type="caution">
    <text evidence="3">The sequence shown here is derived from an EMBL/GenBank/DDBJ whole genome shotgun (WGS) entry which is preliminary data.</text>
</comment>